<comment type="caution">
    <text evidence="1">The sequence shown here is derived from an EMBL/GenBank/DDBJ whole genome shotgun (WGS) entry which is preliminary data.</text>
</comment>
<reference evidence="1" key="1">
    <citation type="submission" date="2019-11" db="EMBL/GenBank/DDBJ databases">
        <title>Microbial mats filling the niche in hypersaline microbial mats.</title>
        <authorList>
            <person name="Wong H.L."/>
            <person name="Macleod F.I."/>
            <person name="White R.A. III"/>
            <person name="Burns B.P."/>
        </authorList>
    </citation>
    <scope>NUCLEOTIDE SEQUENCE</scope>
    <source>
        <strain evidence="1">Rbin_158</strain>
    </source>
</reference>
<evidence type="ECO:0000313" key="1">
    <source>
        <dbReference type="EMBL" id="MBD3326549.1"/>
    </source>
</evidence>
<dbReference type="EMBL" id="WJJP01000598">
    <property type="protein sequence ID" value="MBD3326549.1"/>
    <property type="molecule type" value="Genomic_DNA"/>
</dbReference>
<sequence>MRNYRELVVQTMQDPQEAAEYLKASLDEYEQDGNLEAFLLALRSVVEAQG</sequence>
<name>A0A9D5Q749_9BACT</name>
<dbReference type="Proteomes" id="UP000649604">
    <property type="component" value="Unassembled WGS sequence"/>
</dbReference>
<gene>
    <name evidence="1" type="ORF">GF339_18335</name>
</gene>
<proteinExistence type="predicted"/>
<evidence type="ECO:0000313" key="2">
    <source>
        <dbReference type="Proteomes" id="UP000649604"/>
    </source>
</evidence>
<dbReference type="AlphaFoldDB" id="A0A9D5Q749"/>
<accession>A0A9D5Q749</accession>
<organism evidence="1 2">
    <name type="scientific">candidate division KSB3 bacterium</name>
    <dbReference type="NCBI Taxonomy" id="2044937"/>
    <lineage>
        <taxon>Bacteria</taxon>
        <taxon>candidate division KSB3</taxon>
    </lineage>
</organism>
<protein>
    <submittedName>
        <fullName evidence="1">Uncharacterized protein</fullName>
    </submittedName>
</protein>